<dbReference type="SUPFAM" id="SSF53822">
    <property type="entry name" value="Periplasmic binding protein-like I"/>
    <property type="match status" value="1"/>
</dbReference>
<dbReference type="Pfam" id="PF13458">
    <property type="entry name" value="Peripla_BP_6"/>
    <property type="match status" value="1"/>
</dbReference>
<dbReference type="PANTHER" id="PTHR30483">
    <property type="entry name" value="LEUCINE-SPECIFIC-BINDING PROTEIN"/>
    <property type="match status" value="1"/>
</dbReference>
<protein>
    <submittedName>
        <fullName evidence="5">Unannotated protein</fullName>
    </submittedName>
</protein>
<dbReference type="AlphaFoldDB" id="A0A6J6NN41"/>
<dbReference type="PANTHER" id="PTHR30483:SF6">
    <property type="entry name" value="PERIPLASMIC BINDING PROTEIN OF ABC TRANSPORTER FOR NATURAL AMINO ACIDS"/>
    <property type="match status" value="1"/>
</dbReference>
<dbReference type="InterPro" id="IPR028082">
    <property type="entry name" value="Peripla_BP_I"/>
</dbReference>
<dbReference type="PRINTS" id="PR00337">
    <property type="entry name" value="LEUILEVALBP"/>
</dbReference>
<dbReference type="EMBL" id="CAEZXK010000017">
    <property type="protein sequence ID" value="CAB4688151.1"/>
    <property type="molecule type" value="Genomic_DNA"/>
</dbReference>
<sequence>MSTFKKGAAGLALAASLALALSGCAATPTAFDAANCTDAELKIGSLLPTTGNLAFLGPPEIAGVDAAIAEINAAGGVLDKCVSVSHKDSGDTSTDTATQSATALINEGVDAIVGAASSGVSLSVIDQVTGAGVVQISPANTSPTLSDYADGGFYFRTAPSDVLQGRVLGNLITGDGNEKVGFLTIQDPYGSGLYDNAKISIEAGGGSVVANEEFAGGTKNFSAQVDKVLAAGPDAIVVISFDEAKSILPELVKVKGFAASKIYLVDGNVANYSADFTDFSIEGAQGTIPGVVATDDIKKKFLAANPDLTDFSYAAESYDATMLVALAAIAGGKADGTTIAANLKAVSEGGEKVTDFATAVQMLKDGKDIDFDGLSGPITFDDNGDPTEAYVGIYKFNADNTNTATKSEYGKID</sequence>
<gene>
    <name evidence="5" type="ORF">UFOPK2370_00773</name>
</gene>
<dbReference type="CDD" id="cd06346">
    <property type="entry name" value="PBP1_ABC_ligand_binding-like"/>
    <property type="match status" value="1"/>
</dbReference>
<name>A0A6J6NN41_9ZZZZ</name>
<organism evidence="5">
    <name type="scientific">freshwater metagenome</name>
    <dbReference type="NCBI Taxonomy" id="449393"/>
    <lineage>
        <taxon>unclassified sequences</taxon>
        <taxon>metagenomes</taxon>
        <taxon>ecological metagenomes</taxon>
    </lineage>
</organism>
<dbReference type="GO" id="GO:0006865">
    <property type="term" value="P:amino acid transport"/>
    <property type="evidence" value="ECO:0007669"/>
    <property type="project" value="UniProtKB-KW"/>
</dbReference>
<keyword evidence="2" id="KW-0732">Signal</keyword>
<dbReference type="InterPro" id="IPR028081">
    <property type="entry name" value="Leu-bd"/>
</dbReference>
<dbReference type="InterPro" id="IPR051010">
    <property type="entry name" value="BCAA_transport"/>
</dbReference>
<dbReference type="InterPro" id="IPR000709">
    <property type="entry name" value="Leu_Ile_Val-bd"/>
</dbReference>
<keyword evidence="3" id="KW-0029">Amino-acid transport</keyword>
<evidence type="ECO:0000259" key="4">
    <source>
        <dbReference type="Pfam" id="PF13458"/>
    </source>
</evidence>
<evidence type="ECO:0000313" key="5">
    <source>
        <dbReference type="EMBL" id="CAB4688151.1"/>
    </source>
</evidence>
<evidence type="ECO:0000256" key="2">
    <source>
        <dbReference type="ARBA" id="ARBA00022729"/>
    </source>
</evidence>
<evidence type="ECO:0000256" key="1">
    <source>
        <dbReference type="ARBA" id="ARBA00022448"/>
    </source>
</evidence>
<dbReference type="PROSITE" id="PS51257">
    <property type="entry name" value="PROKAR_LIPOPROTEIN"/>
    <property type="match status" value="1"/>
</dbReference>
<proteinExistence type="predicted"/>
<feature type="domain" description="Leucine-binding protein" evidence="4">
    <location>
        <begin position="41"/>
        <end position="347"/>
    </location>
</feature>
<dbReference type="Gene3D" id="3.40.50.2300">
    <property type="match status" value="3"/>
</dbReference>
<keyword evidence="1" id="KW-0813">Transport</keyword>
<reference evidence="5" key="1">
    <citation type="submission" date="2020-05" db="EMBL/GenBank/DDBJ databases">
        <authorList>
            <person name="Chiriac C."/>
            <person name="Salcher M."/>
            <person name="Ghai R."/>
            <person name="Kavagutti S V."/>
        </authorList>
    </citation>
    <scope>NUCLEOTIDE SEQUENCE</scope>
</reference>
<evidence type="ECO:0000256" key="3">
    <source>
        <dbReference type="ARBA" id="ARBA00022970"/>
    </source>
</evidence>
<accession>A0A6J6NN41</accession>